<dbReference type="InterPro" id="IPR003599">
    <property type="entry name" value="Ig_sub"/>
</dbReference>
<keyword evidence="12" id="KW-1185">Reference proteome</keyword>
<evidence type="ECO:0000256" key="2">
    <source>
        <dbReference type="ARBA" id="ARBA00022692"/>
    </source>
</evidence>
<dbReference type="GO" id="GO:0016020">
    <property type="term" value="C:membrane"/>
    <property type="evidence" value="ECO:0007669"/>
    <property type="project" value="UniProtKB-SubCell"/>
</dbReference>
<dbReference type="OrthoDB" id="2431000at2759"/>
<keyword evidence="7" id="KW-0472">Membrane</keyword>
<dbReference type="CDD" id="cd00096">
    <property type="entry name" value="Ig"/>
    <property type="match status" value="1"/>
</dbReference>
<keyword evidence="4" id="KW-0677">Repeat</keyword>
<accession>A0A183DSG7</accession>
<evidence type="ECO:0000313" key="12">
    <source>
        <dbReference type="Proteomes" id="UP000271098"/>
    </source>
</evidence>
<reference evidence="11 12" key="2">
    <citation type="submission" date="2018-11" db="EMBL/GenBank/DDBJ databases">
        <authorList>
            <consortium name="Pathogen Informatics"/>
        </authorList>
    </citation>
    <scope>NUCLEOTIDE SEQUENCE [LARGE SCALE GENOMIC DNA]</scope>
</reference>
<dbReference type="InterPro" id="IPR007110">
    <property type="entry name" value="Ig-like_dom"/>
</dbReference>
<reference evidence="13" key="1">
    <citation type="submission" date="2016-06" db="UniProtKB">
        <authorList>
            <consortium name="WormBaseParasite"/>
        </authorList>
    </citation>
    <scope>IDENTIFICATION</scope>
</reference>
<dbReference type="PROSITE" id="PS50835">
    <property type="entry name" value="IG_LIKE"/>
    <property type="match status" value="1"/>
</dbReference>
<dbReference type="GO" id="GO:0007155">
    <property type="term" value="P:cell adhesion"/>
    <property type="evidence" value="ECO:0007669"/>
    <property type="project" value="UniProtKB-KW"/>
</dbReference>
<dbReference type="PANTHER" id="PTHR12231">
    <property type="entry name" value="CTX-RELATED TYPE I TRANSMEMBRANE PROTEIN"/>
    <property type="match status" value="1"/>
</dbReference>
<evidence type="ECO:0000256" key="9">
    <source>
        <dbReference type="ARBA" id="ARBA00023319"/>
    </source>
</evidence>
<dbReference type="SMART" id="SM00409">
    <property type="entry name" value="IG"/>
    <property type="match status" value="1"/>
</dbReference>
<dbReference type="InterPro" id="IPR013783">
    <property type="entry name" value="Ig-like_fold"/>
</dbReference>
<evidence type="ECO:0000313" key="11">
    <source>
        <dbReference type="EMBL" id="VDN19069.1"/>
    </source>
</evidence>
<evidence type="ECO:0000256" key="7">
    <source>
        <dbReference type="ARBA" id="ARBA00023136"/>
    </source>
</evidence>
<evidence type="ECO:0000256" key="3">
    <source>
        <dbReference type="ARBA" id="ARBA00022729"/>
    </source>
</evidence>
<gene>
    <name evidence="11" type="ORF">GPUH_LOCUS11657</name>
</gene>
<proteinExistence type="predicted"/>
<keyword evidence="6" id="KW-1133">Transmembrane helix</keyword>
<keyword evidence="8" id="KW-1015">Disulfide bond</keyword>
<dbReference type="WBParaSite" id="GPUH_0001167201-mRNA-1">
    <property type="protein sequence ID" value="GPUH_0001167201-mRNA-1"/>
    <property type="gene ID" value="GPUH_0001167201"/>
</dbReference>
<evidence type="ECO:0000256" key="8">
    <source>
        <dbReference type="ARBA" id="ARBA00023157"/>
    </source>
</evidence>
<dbReference type="InterPro" id="IPR003598">
    <property type="entry name" value="Ig_sub2"/>
</dbReference>
<keyword evidence="9" id="KW-0393">Immunoglobulin domain</keyword>
<evidence type="ECO:0000256" key="6">
    <source>
        <dbReference type="ARBA" id="ARBA00022989"/>
    </source>
</evidence>
<sequence length="113" mass="12521">MDDGASPSKRPYIRLTSFLSNVTKNAGEEVRFKCEAAGSPLPLQFSWLKNHAPVEKNRKTKVKNREYWSRLVITDLEVLDSGYYQCVVSNSVASVNTTAILRITTEGPAISGT</sequence>
<dbReference type="SUPFAM" id="SSF48726">
    <property type="entry name" value="Immunoglobulin"/>
    <property type="match status" value="1"/>
</dbReference>
<organism evidence="13">
    <name type="scientific">Gongylonema pulchrum</name>
    <dbReference type="NCBI Taxonomy" id="637853"/>
    <lineage>
        <taxon>Eukaryota</taxon>
        <taxon>Metazoa</taxon>
        <taxon>Ecdysozoa</taxon>
        <taxon>Nematoda</taxon>
        <taxon>Chromadorea</taxon>
        <taxon>Rhabditida</taxon>
        <taxon>Spirurina</taxon>
        <taxon>Spiruromorpha</taxon>
        <taxon>Spiruroidea</taxon>
        <taxon>Gongylonematidae</taxon>
        <taxon>Gongylonema</taxon>
    </lineage>
</organism>
<evidence type="ECO:0000259" key="10">
    <source>
        <dbReference type="PROSITE" id="PS50835"/>
    </source>
</evidence>
<evidence type="ECO:0000256" key="5">
    <source>
        <dbReference type="ARBA" id="ARBA00022889"/>
    </source>
</evidence>
<evidence type="ECO:0000313" key="13">
    <source>
        <dbReference type="WBParaSite" id="GPUH_0001167201-mRNA-1"/>
    </source>
</evidence>
<dbReference type="GO" id="GO:0043005">
    <property type="term" value="C:neuron projection"/>
    <property type="evidence" value="ECO:0007669"/>
    <property type="project" value="TreeGrafter"/>
</dbReference>
<dbReference type="AlphaFoldDB" id="A0A183DSG7"/>
<keyword evidence="3" id="KW-0732">Signal</keyword>
<keyword evidence="2" id="KW-0812">Transmembrane</keyword>
<dbReference type="InterPro" id="IPR051170">
    <property type="entry name" value="Neural/epithelial_adhesion"/>
</dbReference>
<dbReference type="FunFam" id="2.60.40.10:FF:000017">
    <property type="entry name" value="Down syndrome cell adhesion molecule b"/>
    <property type="match status" value="1"/>
</dbReference>
<dbReference type="Proteomes" id="UP000271098">
    <property type="component" value="Unassembled WGS sequence"/>
</dbReference>
<dbReference type="Pfam" id="PF07679">
    <property type="entry name" value="I-set"/>
    <property type="match status" value="1"/>
</dbReference>
<dbReference type="SMART" id="SM00408">
    <property type="entry name" value="IGc2"/>
    <property type="match status" value="1"/>
</dbReference>
<evidence type="ECO:0000256" key="1">
    <source>
        <dbReference type="ARBA" id="ARBA00004167"/>
    </source>
</evidence>
<evidence type="ECO:0000256" key="4">
    <source>
        <dbReference type="ARBA" id="ARBA00022737"/>
    </source>
</evidence>
<dbReference type="Gene3D" id="2.60.40.10">
    <property type="entry name" value="Immunoglobulins"/>
    <property type="match status" value="1"/>
</dbReference>
<name>A0A183DSG7_9BILA</name>
<dbReference type="PANTHER" id="PTHR12231:SF253">
    <property type="entry name" value="DPR-INTERACTING PROTEIN ETA, ISOFORM B-RELATED"/>
    <property type="match status" value="1"/>
</dbReference>
<keyword evidence="5" id="KW-0130">Cell adhesion</keyword>
<feature type="domain" description="Ig-like" evidence="10">
    <location>
        <begin position="11"/>
        <end position="102"/>
    </location>
</feature>
<dbReference type="EMBL" id="UYRT01078706">
    <property type="protein sequence ID" value="VDN19069.1"/>
    <property type="molecule type" value="Genomic_DNA"/>
</dbReference>
<protein>
    <submittedName>
        <fullName evidence="13">Ig-like domain-containing protein</fullName>
    </submittedName>
</protein>
<dbReference type="InterPro" id="IPR036179">
    <property type="entry name" value="Ig-like_dom_sf"/>
</dbReference>
<comment type="subcellular location">
    <subcellularLocation>
        <location evidence="1">Membrane</location>
        <topology evidence="1">Single-pass membrane protein</topology>
    </subcellularLocation>
</comment>
<dbReference type="InterPro" id="IPR013098">
    <property type="entry name" value="Ig_I-set"/>
</dbReference>